<evidence type="ECO:0000256" key="1">
    <source>
        <dbReference type="ARBA" id="ARBA00023002"/>
    </source>
</evidence>
<dbReference type="InterPro" id="IPR025337">
    <property type="entry name" value="Questin_oxidase-like"/>
</dbReference>
<gene>
    <name evidence="2" type="ORF">CEP51_010763</name>
</gene>
<protein>
    <recommendedName>
        <fullName evidence="4">MGS207 protein</fullName>
    </recommendedName>
</protein>
<dbReference type="AlphaFoldDB" id="A0A428RDE5"/>
<accession>A0A428RDE5</accession>
<dbReference type="PANTHER" id="PTHR35870">
    <property type="entry name" value="PROTEIN, PUTATIVE (AFU_ORTHOLOGUE AFUA_5G03330)-RELATED"/>
    <property type="match status" value="1"/>
</dbReference>
<reference evidence="2 3" key="1">
    <citation type="submission" date="2017-06" db="EMBL/GenBank/DDBJ databases">
        <title>Comparative genomic analysis of Ambrosia Fusariam Clade fungi.</title>
        <authorList>
            <person name="Stajich J.E."/>
            <person name="Carrillo J."/>
            <person name="Kijimoto T."/>
            <person name="Eskalen A."/>
            <person name="O'Donnell K."/>
            <person name="Kasson M."/>
        </authorList>
    </citation>
    <scope>NUCLEOTIDE SEQUENCE [LARGE SCALE GENOMIC DNA]</scope>
    <source>
        <strain evidence="2 3">NRRL62606</strain>
    </source>
</reference>
<keyword evidence="1" id="KW-0560">Oxidoreductase</keyword>
<sequence length="465" mass="53187">MSFEAAIAKEQGCPLNAPNGTEPAPAISTAQLDVIVILLLSLSDHTRISSTFSFHTMAGILSQVPVVNRLLGLASARQSIDVPPVEVHSIETDPDRRARCLKHLLKANHANYSIVYHNLQFDNHNPHVLSSAYLLGASVSHLNDIYDKQIVELEPWVPSPAEIGDDDWEELRGDRRYQRAYVDYFEDKLVMRFNYDWRQELVHYLFTGDEPLWHGLIGGLGHPLIHLGYAYEMDCKEVAMEALGLACVQYNFFHKYIDNKSYTKKASFTSDSPLQLLIKMSKDERFNALPEHPALDDLPDIFEKHEDLILEYWNSWEINDPLKQFEMSQEAAVAILVATVQPGTHAFDFFLVHLLTTSHAVRILLPFFPKEHHITLVREWWLLVLAIFIVRGRPLPNSDNVDSDPKGRDWKYVVDKALNSSWSTDSHYVKAIRAMKEASKTWGDDNNRYLLAALTFVDNFQGWTF</sequence>
<dbReference type="Proteomes" id="UP000287972">
    <property type="component" value="Unassembled WGS sequence"/>
</dbReference>
<evidence type="ECO:0000313" key="3">
    <source>
        <dbReference type="Proteomes" id="UP000287972"/>
    </source>
</evidence>
<dbReference type="EMBL" id="NKCL01000343">
    <property type="protein sequence ID" value="RSL75549.1"/>
    <property type="molecule type" value="Genomic_DNA"/>
</dbReference>
<organism evidence="2 3">
    <name type="scientific">Fusarium floridanum</name>
    <dbReference type="NCBI Taxonomy" id="1325733"/>
    <lineage>
        <taxon>Eukaryota</taxon>
        <taxon>Fungi</taxon>
        <taxon>Dikarya</taxon>
        <taxon>Ascomycota</taxon>
        <taxon>Pezizomycotina</taxon>
        <taxon>Sordariomycetes</taxon>
        <taxon>Hypocreomycetidae</taxon>
        <taxon>Hypocreales</taxon>
        <taxon>Nectriaceae</taxon>
        <taxon>Fusarium</taxon>
        <taxon>Fusarium solani species complex</taxon>
    </lineage>
</organism>
<comment type="caution">
    <text evidence="2">The sequence shown here is derived from an EMBL/GenBank/DDBJ whole genome shotgun (WGS) entry which is preliminary data.</text>
</comment>
<proteinExistence type="predicted"/>
<evidence type="ECO:0008006" key="4">
    <source>
        <dbReference type="Google" id="ProtNLM"/>
    </source>
</evidence>
<dbReference type="GO" id="GO:0016491">
    <property type="term" value="F:oxidoreductase activity"/>
    <property type="evidence" value="ECO:0007669"/>
    <property type="project" value="UniProtKB-KW"/>
</dbReference>
<keyword evidence="3" id="KW-1185">Reference proteome</keyword>
<dbReference type="PANTHER" id="PTHR35870:SF6">
    <property type="entry name" value="MGS207 PROTEIN"/>
    <property type="match status" value="1"/>
</dbReference>
<name>A0A428RDE5_9HYPO</name>
<evidence type="ECO:0000313" key="2">
    <source>
        <dbReference type="EMBL" id="RSL75549.1"/>
    </source>
</evidence>
<dbReference type="Pfam" id="PF14027">
    <property type="entry name" value="Questin_oxidase"/>
    <property type="match status" value="1"/>
</dbReference>